<keyword evidence="3" id="KW-0863">Zinc-finger</keyword>
<keyword evidence="5" id="KW-0539">Nucleus</keyword>
<dbReference type="PANTHER" id="PTHR46481:SF10">
    <property type="entry name" value="ZINC FINGER BED DOMAIN-CONTAINING PROTEIN 39"/>
    <property type="match status" value="1"/>
</dbReference>
<dbReference type="PANTHER" id="PTHR46481">
    <property type="entry name" value="ZINC FINGER BED DOMAIN-CONTAINING PROTEIN 4"/>
    <property type="match status" value="1"/>
</dbReference>
<evidence type="ECO:0000256" key="5">
    <source>
        <dbReference type="ARBA" id="ARBA00023242"/>
    </source>
</evidence>
<dbReference type="InterPro" id="IPR012337">
    <property type="entry name" value="RNaseH-like_sf"/>
</dbReference>
<keyword evidence="8" id="KW-1185">Reference proteome</keyword>
<dbReference type="GO" id="GO:0005634">
    <property type="term" value="C:nucleus"/>
    <property type="evidence" value="ECO:0007669"/>
    <property type="project" value="UniProtKB-SubCell"/>
</dbReference>
<dbReference type="InterPro" id="IPR052035">
    <property type="entry name" value="ZnF_BED_domain_contain"/>
</dbReference>
<dbReference type="InterPro" id="IPR007021">
    <property type="entry name" value="DUF659"/>
</dbReference>
<evidence type="ECO:0000256" key="3">
    <source>
        <dbReference type="ARBA" id="ARBA00022771"/>
    </source>
</evidence>
<name>A0AAV0Y0V0_9HEMI</name>
<reference evidence="7 8" key="1">
    <citation type="submission" date="2023-01" db="EMBL/GenBank/DDBJ databases">
        <authorList>
            <person name="Whitehead M."/>
        </authorList>
    </citation>
    <scope>NUCLEOTIDE SEQUENCE [LARGE SCALE GENOMIC DNA]</scope>
</reference>
<evidence type="ECO:0000256" key="4">
    <source>
        <dbReference type="ARBA" id="ARBA00022833"/>
    </source>
</evidence>
<evidence type="ECO:0000256" key="2">
    <source>
        <dbReference type="ARBA" id="ARBA00022723"/>
    </source>
</evidence>
<evidence type="ECO:0000313" key="7">
    <source>
        <dbReference type="EMBL" id="CAI6374554.1"/>
    </source>
</evidence>
<accession>A0AAV0Y0V0</accession>
<dbReference type="Proteomes" id="UP001160148">
    <property type="component" value="Unassembled WGS sequence"/>
</dbReference>
<dbReference type="SUPFAM" id="SSF53098">
    <property type="entry name" value="Ribonuclease H-like"/>
    <property type="match status" value="1"/>
</dbReference>
<comment type="subcellular location">
    <subcellularLocation>
        <location evidence="1">Nucleus</location>
    </subcellularLocation>
</comment>
<dbReference type="EMBL" id="CARXXK010001228">
    <property type="protein sequence ID" value="CAI6374554.1"/>
    <property type="molecule type" value="Genomic_DNA"/>
</dbReference>
<organism evidence="7 8">
    <name type="scientific">Macrosiphum euphorbiae</name>
    <name type="common">potato aphid</name>
    <dbReference type="NCBI Taxonomy" id="13131"/>
    <lineage>
        <taxon>Eukaryota</taxon>
        <taxon>Metazoa</taxon>
        <taxon>Ecdysozoa</taxon>
        <taxon>Arthropoda</taxon>
        <taxon>Hexapoda</taxon>
        <taxon>Insecta</taxon>
        <taxon>Pterygota</taxon>
        <taxon>Neoptera</taxon>
        <taxon>Paraneoptera</taxon>
        <taxon>Hemiptera</taxon>
        <taxon>Sternorrhyncha</taxon>
        <taxon>Aphidomorpha</taxon>
        <taxon>Aphidoidea</taxon>
        <taxon>Aphididae</taxon>
        <taxon>Macrosiphini</taxon>
        <taxon>Macrosiphum</taxon>
    </lineage>
</organism>
<comment type="caution">
    <text evidence="7">The sequence shown here is derived from an EMBL/GenBank/DDBJ whole genome shotgun (WGS) entry which is preliminary data.</text>
</comment>
<dbReference type="Pfam" id="PF04937">
    <property type="entry name" value="DUF659"/>
    <property type="match status" value="1"/>
</dbReference>
<evidence type="ECO:0000259" key="6">
    <source>
        <dbReference type="Pfam" id="PF04937"/>
    </source>
</evidence>
<evidence type="ECO:0000256" key="1">
    <source>
        <dbReference type="ARBA" id="ARBA00004123"/>
    </source>
</evidence>
<proteinExistence type="predicted"/>
<protein>
    <recommendedName>
        <fullName evidence="6">DUF659 domain-containing protein</fullName>
    </recommendedName>
</protein>
<dbReference type="GO" id="GO:0008270">
    <property type="term" value="F:zinc ion binding"/>
    <property type="evidence" value="ECO:0007669"/>
    <property type="project" value="UniProtKB-KW"/>
</dbReference>
<keyword evidence="4" id="KW-0862">Zinc</keyword>
<dbReference type="AlphaFoldDB" id="A0AAV0Y0V0"/>
<sequence length="350" mass="40244">MAVIEPNYKPCKEEAIRSRLIALTSNVKEFIKMELCDSQSISCTSDCWTSIAQESYITVTAHIIDSNWGPKSLMLTTIEMDKRHTAENLAEQLHNIFHEWNISEKVLAVVTDNAKNIVNSIPLISSTNEKQIFNIKCAAHTLQLAVNHAMKIECISDIINQCNKVVGHFKHSALAVQSLEKRQEQSGLSKTILLQSCKTLWNSVYLMLERLYLNRCAIFNVLTDKNITNRSLAEKLEIKETEWTLIDSLIKVLKPIHMTTTVLCTEKHSPISMIRKKIIEKHLLHTDDKVTVIQSFKKTIVLELERRFFLDLSPTEQILPEQIASFLDPRYKYLEHEALSTREEIRSRVK</sequence>
<evidence type="ECO:0000313" key="8">
    <source>
        <dbReference type="Proteomes" id="UP001160148"/>
    </source>
</evidence>
<gene>
    <name evidence="7" type="ORF">MEUPH1_LOCUS28169</name>
</gene>
<keyword evidence="2" id="KW-0479">Metal-binding</keyword>
<feature type="domain" description="DUF659" evidence="6">
    <location>
        <begin position="37"/>
        <end position="165"/>
    </location>
</feature>